<dbReference type="PANTHER" id="PTHR36009">
    <property type="match status" value="1"/>
</dbReference>
<keyword evidence="1" id="KW-0812">Transmembrane</keyword>
<keyword evidence="3" id="KW-1185">Reference proteome</keyword>
<protein>
    <submittedName>
        <fullName evidence="2">Uncharacterized protein</fullName>
    </submittedName>
</protein>
<dbReference type="AlphaFoldDB" id="A0A9W4CRP4"/>
<dbReference type="KEGG" id="ppsu:NO713_04505"/>
<sequence length="70" mass="7794">MSLDFCLLSLLFPALLGDDMARRGMKNSAIFWGVSLVPLFGPLFYLITRIPLNEMEPLTTSESSDLSVQN</sequence>
<evidence type="ECO:0000313" key="2">
    <source>
        <dbReference type="EMBL" id="CAD5979289.1"/>
    </source>
</evidence>
<reference evidence="2" key="1">
    <citation type="submission" date="2020-09" db="EMBL/GenBank/DDBJ databases">
        <authorList>
            <person name="Blom J."/>
        </authorList>
    </citation>
    <scope>NUCLEOTIDE SEQUENCE</scope>
    <source>
        <strain evidence="2">No.713</strain>
    </source>
</reference>
<evidence type="ECO:0000313" key="3">
    <source>
        <dbReference type="Proteomes" id="UP001153719"/>
    </source>
</evidence>
<proteinExistence type="predicted"/>
<gene>
    <name evidence="2" type="ORF">NO713_04505</name>
</gene>
<dbReference type="PANTHER" id="PTHR36009:SF3">
    <property type="entry name" value="TRANSMEMBRANE PROTEIN"/>
    <property type="match status" value="1"/>
</dbReference>
<accession>A0A9W4CRP4</accession>
<name>A0A9W4CRP4_9CYAN</name>
<dbReference type="Proteomes" id="UP001153719">
    <property type="component" value="Chromosome"/>
</dbReference>
<keyword evidence="1" id="KW-1133">Transmembrane helix</keyword>
<evidence type="ECO:0000256" key="1">
    <source>
        <dbReference type="SAM" id="Phobius"/>
    </source>
</evidence>
<organism evidence="2 3">
    <name type="scientific">Planktothrix pseudagardhii</name>
    <dbReference type="NCBI Taxonomy" id="132604"/>
    <lineage>
        <taxon>Bacteria</taxon>
        <taxon>Bacillati</taxon>
        <taxon>Cyanobacteriota</taxon>
        <taxon>Cyanophyceae</taxon>
        <taxon>Oscillatoriophycideae</taxon>
        <taxon>Oscillatoriales</taxon>
        <taxon>Microcoleaceae</taxon>
        <taxon>Planktothrix</taxon>
    </lineage>
</organism>
<keyword evidence="1" id="KW-0472">Membrane</keyword>
<dbReference type="EMBL" id="LR882967">
    <property type="protein sequence ID" value="CAD5979289.1"/>
    <property type="molecule type" value="Genomic_DNA"/>
</dbReference>
<feature type="transmembrane region" description="Helical" evidence="1">
    <location>
        <begin position="27"/>
        <end position="47"/>
    </location>
</feature>